<reference evidence="2" key="3">
    <citation type="submission" date="2025-05" db="UniProtKB">
        <authorList>
            <consortium name="Ensembl"/>
        </authorList>
    </citation>
    <scope>IDENTIFICATION</scope>
</reference>
<evidence type="ECO:0000313" key="3">
    <source>
        <dbReference type="Ensembl" id="ENSCAFP00040012450.1"/>
    </source>
</evidence>
<evidence type="ECO:0000313" key="2">
    <source>
        <dbReference type="Ensembl" id="ENSCAFP00030033459.1"/>
    </source>
</evidence>
<evidence type="ECO:0000256" key="1">
    <source>
        <dbReference type="SAM" id="MobiDB-lite"/>
    </source>
</evidence>
<feature type="region of interest" description="Disordered" evidence="1">
    <location>
        <begin position="53"/>
        <end position="73"/>
    </location>
</feature>
<evidence type="ECO:0000313" key="4">
    <source>
        <dbReference type="Proteomes" id="UP000694429"/>
    </source>
</evidence>
<dbReference type="Ensembl" id="ENSCAFT00040014388.1">
    <property type="protein sequence ID" value="ENSCAFP00040012450.1"/>
    <property type="gene ID" value="ENSCAFG00040007740.1"/>
</dbReference>
<dbReference type="Proteomes" id="UP000694542">
    <property type="component" value="Chromosome 24"/>
</dbReference>
<accession>A0A8C0RPX5</accession>
<dbReference type="AlphaFoldDB" id="A0A8C0RPX5"/>
<protein>
    <submittedName>
        <fullName evidence="2">Uncharacterized protein</fullName>
    </submittedName>
</protein>
<reference evidence="2" key="2">
    <citation type="submission" date="2019-03" db="EMBL/GenBank/DDBJ databases">
        <authorList>
            <person name="Warren W.C."/>
            <person name="Johnson G.S."/>
        </authorList>
    </citation>
    <scope>NUCLEOTIDE SEQUENCE [LARGE SCALE GENOMIC DNA]</scope>
    <source>
        <strain evidence="2">Basenji</strain>
    </source>
</reference>
<name>A0A8C0RPX5_CANLF</name>
<dbReference type="Proteomes" id="UP000694429">
    <property type="component" value="Chromosome 24"/>
</dbReference>
<proteinExistence type="predicted"/>
<organism evidence="2 4">
    <name type="scientific">Canis lupus familiaris</name>
    <name type="common">Dog</name>
    <name type="synonym">Canis familiaris</name>
    <dbReference type="NCBI Taxonomy" id="9615"/>
    <lineage>
        <taxon>Eukaryota</taxon>
        <taxon>Metazoa</taxon>
        <taxon>Chordata</taxon>
        <taxon>Craniata</taxon>
        <taxon>Vertebrata</taxon>
        <taxon>Euteleostomi</taxon>
        <taxon>Mammalia</taxon>
        <taxon>Eutheria</taxon>
        <taxon>Laurasiatheria</taxon>
        <taxon>Carnivora</taxon>
        <taxon>Caniformia</taxon>
        <taxon>Canidae</taxon>
        <taxon>Canis</taxon>
    </lineage>
</organism>
<reference evidence="3" key="1">
    <citation type="submission" date="2018-10" db="EMBL/GenBank/DDBJ databases">
        <title>De novo assembly of a Great Dane genome.</title>
        <authorList>
            <person name="Kidd J.M."/>
            <person name="Pendleton A.L."/>
            <person name="Shen F."/>
            <person name="Emery S."/>
        </authorList>
    </citation>
    <scope>NUCLEOTIDE SEQUENCE [LARGE SCALE GENOMIC DNA]</scope>
    <source>
        <strain evidence="3">Great Dane</strain>
    </source>
</reference>
<dbReference type="Ensembl" id="ENSCAFT00030038357.1">
    <property type="protein sequence ID" value="ENSCAFP00030033459.1"/>
    <property type="gene ID" value="ENSCAFG00030020915.1"/>
</dbReference>
<sequence>MAWHCPLGATRPQGRIGPCPSHRCWVTRAIPCSAGCSLDRCHVGSPSVPPTCYRPSFPGPDGPRSQPGPGIGR</sequence>